<organism evidence="4 5">
    <name type="scientific">Novosphingobium aureum</name>
    <dbReference type="NCBI Taxonomy" id="2792964"/>
    <lineage>
        <taxon>Bacteria</taxon>
        <taxon>Pseudomonadati</taxon>
        <taxon>Pseudomonadota</taxon>
        <taxon>Alphaproteobacteria</taxon>
        <taxon>Sphingomonadales</taxon>
        <taxon>Sphingomonadaceae</taxon>
        <taxon>Novosphingobium</taxon>
    </lineage>
</organism>
<comment type="caution">
    <text evidence="4">The sequence shown here is derived from an EMBL/GenBank/DDBJ whole genome shotgun (WGS) entry which is preliminary data.</text>
</comment>
<keyword evidence="1" id="KW-0472">Membrane</keyword>
<dbReference type="InterPro" id="IPR001633">
    <property type="entry name" value="EAL_dom"/>
</dbReference>
<dbReference type="SUPFAM" id="SSF55073">
    <property type="entry name" value="Nucleotide cyclase"/>
    <property type="match status" value="1"/>
</dbReference>
<dbReference type="CDD" id="cd01948">
    <property type="entry name" value="EAL"/>
    <property type="match status" value="1"/>
</dbReference>
<dbReference type="SMART" id="SM00267">
    <property type="entry name" value="GGDEF"/>
    <property type="match status" value="1"/>
</dbReference>
<dbReference type="AlphaFoldDB" id="A0A931MKZ1"/>
<dbReference type="InterPro" id="IPR043128">
    <property type="entry name" value="Rev_trsase/Diguanyl_cyclase"/>
</dbReference>
<name>A0A931MKZ1_9SPHN</name>
<evidence type="ECO:0000313" key="4">
    <source>
        <dbReference type="EMBL" id="MBH0112959.1"/>
    </source>
</evidence>
<dbReference type="InterPro" id="IPR029787">
    <property type="entry name" value="Nucleotide_cyclase"/>
</dbReference>
<protein>
    <submittedName>
        <fullName evidence="4">EAL domain-containing protein</fullName>
    </submittedName>
</protein>
<dbReference type="PROSITE" id="PS50887">
    <property type="entry name" value="GGDEF"/>
    <property type="match status" value="1"/>
</dbReference>
<dbReference type="EMBL" id="JADZGI010000001">
    <property type="protein sequence ID" value="MBH0112959.1"/>
    <property type="molecule type" value="Genomic_DNA"/>
</dbReference>
<dbReference type="PANTHER" id="PTHR44757:SF2">
    <property type="entry name" value="BIOFILM ARCHITECTURE MAINTENANCE PROTEIN MBAA"/>
    <property type="match status" value="1"/>
</dbReference>
<evidence type="ECO:0000313" key="5">
    <source>
        <dbReference type="Proteomes" id="UP000617634"/>
    </source>
</evidence>
<dbReference type="SUPFAM" id="SSF141868">
    <property type="entry name" value="EAL domain-like"/>
    <property type="match status" value="1"/>
</dbReference>
<dbReference type="Pfam" id="PF00563">
    <property type="entry name" value="EAL"/>
    <property type="match status" value="1"/>
</dbReference>
<dbReference type="SMART" id="SM00052">
    <property type="entry name" value="EAL"/>
    <property type="match status" value="1"/>
</dbReference>
<keyword evidence="1" id="KW-0812">Transmembrane</keyword>
<dbReference type="Gene3D" id="3.20.20.450">
    <property type="entry name" value="EAL domain"/>
    <property type="match status" value="1"/>
</dbReference>
<dbReference type="PANTHER" id="PTHR44757">
    <property type="entry name" value="DIGUANYLATE CYCLASE DGCP"/>
    <property type="match status" value="1"/>
</dbReference>
<reference evidence="4" key="1">
    <citation type="submission" date="2020-11" db="EMBL/GenBank/DDBJ databases">
        <title>Novosphingobium aureum sp. nov., a marine bacterium isolated from sediment of a salt flat.</title>
        <authorList>
            <person name="Yoo Y."/>
            <person name="Kim J.-J."/>
        </authorList>
    </citation>
    <scope>NUCLEOTIDE SEQUENCE</scope>
    <source>
        <strain evidence="4">YJ-S2-02</strain>
    </source>
</reference>
<feature type="transmembrane region" description="Helical" evidence="1">
    <location>
        <begin position="56"/>
        <end position="75"/>
    </location>
</feature>
<feature type="transmembrane region" description="Helical" evidence="1">
    <location>
        <begin position="20"/>
        <end position="44"/>
    </location>
</feature>
<keyword evidence="1" id="KW-1133">Transmembrane helix</keyword>
<keyword evidence="5" id="KW-1185">Reference proteome</keyword>
<dbReference type="CDD" id="cd01949">
    <property type="entry name" value="GGDEF"/>
    <property type="match status" value="1"/>
</dbReference>
<dbReference type="Pfam" id="PF00990">
    <property type="entry name" value="GGDEF"/>
    <property type="match status" value="1"/>
</dbReference>
<evidence type="ECO:0000256" key="1">
    <source>
        <dbReference type="SAM" id="Phobius"/>
    </source>
</evidence>
<dbReference type="Proteomes" id="UP000617634">
    <property type="component" value="Unassembled WGS sequence"/>
</dbReference>
<dbReference type="InterPro" id="IPR000160">
    <property type="entry name" value="GGDEF_dom"/>
</dbReference>
<sequence length="561" mass="61699">MTATNGSTRIEGTRPFDVVALGIVTASILLFIATGSAIGPDIVASWMGHGPGPDRFIVNAFVLNIAIIIFGWSRYRQLSQELVERMKAEADARHLAETDPLTGFLNRRSFHARAEELVAEAHKADRAVAFVMIDLDNFKLVNDYNGHSAGDELLRECAERIARIVPVGSAMSRIGGDEFALAVPFEPGNREQVDRLAETLLTQIGRTARAGTVTVEVTASIGLSRSDKPGIAGRPVSAHAMLEEADVAMYHAKHRGRNSFDWFDPQMGEEMRFRTQFENQIREGMRKREFVPFYERQIDLQTGKLTGFEMLARWKSPTLGLVSPEIFIPIAEDIGAIAELSELVIRQALEDAREWDPSLSLAVNISPMQLRDPWFAQKLLKLLVEANFPPERLEIEITESCLHQNLTQVRSLLTSLKNQGIRVTLDDFGTGYNSLAQLRSLPFDRIKIDRSYVTSVGSDADNAAIVHSLALLGKGLNLPITAEGIETADVLEHLMQYGDLKGQGYLYGQPRPAGQLGEWLSDAALARQGSGESPIALSATSLPVTGEAICAEQAKLEARRA</sequence>
<dbReference type="RefSeq" id="WP_197162852.1">
    <property type="nucleotide sequence ID" value="NZ_JADZGI010000001.1"/>
</dbReference>
<dbReference type="InterPro" id="IPR035919">
    <property type="entry name" value="EAL_sf"/>
</dbReference>
<dbReference type="NCBIfam" id="TIGR00254">
    <property type="entry name" value="GGDEF"/>
    <property type="match status" value="1"/>
</dbReference>
<feature type="domain" description="GGDEF" evidence="3">
    <location>
        <begin position="126"/>
        <end position="265"/>
    </location>
</feature>
<evidence type="ECO:0000259" key="2">
    <source>
        <dbReference type="PROSITE" id="PS50883"/>
    </source>
</evidence>
<dbReference type="Gene3D" id="3.30.70.270">
    <property type="match status" value="1"/>
</dbReference>
<gene>
    <name evidence="4" type="ORF">I5E68_08350</name>
</gene>
<dbReference type="PROSITE" id="PS50883">
    <property type="entry name" value="EAL"/>
    <property type="match status" value="1"/>
</dbReference>
<dbReference type="InterPro" id="IPR052155">
    <property type="entry name" value="Biofilm_reg_signaling"/>
</dbReference>
<evidence type="ECO:0000259" key="3">
    <source>
        <dbReference type="PROSITE" id="PS50887"/>
    </source>
</evidence>
<accession>A0A931MKZ1</accession>
<feature type="domain" description="EAL" evidence="2">
    <location>
        <begin position="274"/>
        <end position="524"/>
    </location>
</feature>
<proteinExistence type="predicted"/>